<reference evidence="4 5" key="1">
    <citation type="submission" date="2020-08" db="EMBL/GenBank/DDBJ databases">
        <title>Genomic Encyclopedia of Type Strains, Phase IV (KMG-IV): sequencing the most valuable type-strain genomes for metagenomic binning, comparative biology and taxonomic classification.</title>
        <authorList>
            <person name="Goeker M."/>
        </authorList>
    </citation>
    <scope>NUCLEOTIDE SEQUENCE [LARGE SCALE GENOMIC DNA]</scope>
    <source>
        <strain evidence="4 5">DSM 4737</strain>
    </source>
</reference>
<evidence type="ECO:0000256" key="1">
    <source>
        <dbReference type="SAM" id="Phobius"/>
    </source>
</evidence>
<name>A0A7W9CFY4_9CAUL</name>
<feature type="domain" description="GGDEF" evidence="3">
    <location>
        <begin position="130"/>
        <end position="261"/>
    </location>
</feature>
<dbReference type="InterPro" id="IPR001633">
    <property type="entry name" value="EAL_dom"/>
</dbReference>
<sequence length="529" mass="57209">MALQIITHVKRSSAWKRRLDPAPTEAWARRTMDGVTLVALVTFVSLVVVLVARAASDPDAGHALLIIDAGLIGSGYVLLGQFRKFRNTERASRAHAEYRLRSDPVTELPNAEGFAEAIAFHGREAATSQTEIAILCIKLDRLNEIHARLGEACGDELLRDLSGRLVTSFGSSGVVARVGEDMLAVLHPATPEFKAALVGGEINRLMDLPLITPIGDMAVASTIGVNFPARPITSPQNALRQARLAAAAALTSGAAVAFFEPSLDHTQRLHLDLEVELRQALQSGGLEMVYQPQIDETGVIIGAEALMRWPHPTRGPVSPTLFVPLAETAGLAETLGRYAIERSFADSVLWPGLKIAINVSPIQLKSPNFADMVSSLLVQYGVRASHFEFEITEGVLLRAEPVVLDNLEQLRRMGFQIALDDFGTGYSSLGYLSRLPVDKIKIDRCFVTPLGERKDATMIIRAISDLSIALGVKLLAEGVETRAQLDILRAEGCNQAQGHLIGHPMTPDQITALLELSPEARDAQDRSAA</sequence>
<dbReference type="NCBIfam" id="TIGR00254">
    <property type="entry name" value="GGDEF"/>
    <property type="match status" value="1"/>
</dbReference>
<dbReference type="InterPro" id="IPR029787">
    <property type="entry name" value="Nucleotide_cyclase"/>
</dbReference>
<dbReference type="PANTHER" id="PTHR44757:SF2">
    <property type="entry name" value="BIOFILM ARCHITECTURE MAINTENANCE PROTEIN MBAA"/>
    <property type="match status" value="1"/>
</dbReference>
<feature type="transmembrane region" description="Helical" evidence="1">
    <location>
        <begin position="61"/>
        <end position="79"/>
    </location>
</feature>
<dbReference type="Gene3D" id="3.30.70.270">
    <property type="match status" value="1"/>
</dbReference>
<feature type="domain" description="EAL" evidence="2">
    <location>
        <begin position="270"/>
        <end position="518"/>
    </location>
</feature>
<dbReference type="EMBL" id="JACHOR010000001">
    <property type="protein sequence ID" value="MBB5744801.1"/>
    <property type="molecule type" value="Genomic_DNA"/>
</dbReference>
<dbReference type="Pfam" id="PF00990">
    <property type="entry name" value="GGDEF"/>
    <property type="match status" value="1"/>
</dbReference>
<organism evidence="4 5">
    <name type="scientific">Brevundimonas variabilis</name>
    <dbReference type="NCBI Taxonomy" id="74312"/>
    <lineage>
        <taxon>Bacteria</taxon>
        <taxon>Pseudomonadati</taxon>
        <taxon>Pseudomonadota</taxon>
        <taxon>Alphaproteobacteria</taxon>
        <taxon>Caulobacterales</taxon>
        <taxon>Caulobacteraceae</taxon>
        <taxon>Brevundimonas</taxon>
    </lineage>
</organism>
<keyword evidence="1" id="KW-1133">Transmembrane helix</keyword>
<dbReference type="PROSITE" id="PS50887">
    <property type="entry name" value="GGDEF"/>
    <property type="match status" value="1"/>
</dbReference>
<dbReference type="RefSeq" id="WP_183211760.1">
    <property type="nucleotide sequence ID" value="NZ_JACHOR010000001.1"/>
</dbReference>
<dbReference type="InterPro" id="IPR000160">
    <property type="entry name" value="GGDEF_dom"/>
</dbReference>
<dbReference type="SUPFAM" id="SSF141868">
    <property type="entry name" value="EAL domain-like"/>
    <property type="match status" value="1"/>
</dbReference>
<dbReference type="Proteomes" id="UP000545037">
    <property type="component" value="Unassembled WGS sequence"/>
</dbReference>
<dbReference type="SUPFAM" id="SSF55073">
    <property type="entry name" value="Nucleotide cyclase"/>
    <property type="match status" value="1"/>
</dbReference>
<dbReference type="SMART" id="SM00052">
    <property type="entry name" value="EAL"/>
    <property type="match status" value="1"/>
</dbReference>
<dbReference type="InterPro" id="IPR052155">
    <property type="entry name" value="Biofilm_reg_signaling"/>
</dbReference>
<dbReference type="PROSITE" id="PS50883">
    <property type="entry name" value="EAL"/>
    <property type="match status" value="1"/>
</dbReference>
<keyword evidence="5" id="KW-1185">Reference proteome</keyword>
<keyword evidence="1" id="KW-0812">Transmembrane</keyword>
<dbReference type="InterPro" id="IPR035919">
    <property type="entry name" value="EAL_sf"/>
</dbReference>
<keyword evidence="1" id="KW-0472">Membrane</keyword>
<evidence type="ECO:0000259" key="3">
    <source>
        <dbReference type="PROSITE" id="PS50887"/>
    </source>
</evidence>
<dbReference type="Gene3D" id="3.20.20.450">
    <property type="entry name" value="EAL domain"/>
    <property type="match status" value="1"/>
</dbReference>
<accession>A0A7W9CFY4</accession>
<dbReference type="SMART" id="SM00267">
    <property type="entry name" value="GGDEF"/>
    <property type="match status" value="1"/>
</dbReference>
<evidence type="ECO:0000259" key="2">
    <source>
        <dbReference type="PROSITE" id="PS50883"/>
    </source>
</evidence>
<gene>
    <name evidence="4" type="ORF">GGR13_000373</name>
</gene>
<feature type="transmembrane region" description="Helical" evidence="1">
    <location>
        <begin position="35"/>
        <end position="55"/>
    </location>
</feature>
<comment type="caution">
    <text evidence="4">The sequence shown here is derived from an EMBL/GenBank/DDBJ whole genome shotgun (WGS) entry which is preliminary data.</text>
</comment>
<protein>
    <submittedName>
        <fullName evidence="4">Diguanylate cyclase (GGDEF)-like protein</fullName>
    </submittedName>
</protein>
<dbReference type="PANTHER" id="PTHR44757">
    <property type="entry name" value="DIGUANYLATE CYCLASE DGCP"/>
    <property type="match status" value="1"/>
</dbReference>
<proteinExistence type="predicted"/>
<evidence type="ECO:0000313" key="4">
    <source>
        <dbReference type="EMBL" id="MBB5744801.1"/>
    </source>
</evidence>
<dbReference type="CDD" id="cd01948">
    <property type="entry name" value="EAL"/>
    <property type="match status" value="1"/>
</dbReference>
<evidence type="ECO:0000313" key="5">
    <source>
        <dbReference type="Proteomes" id="UP000545037"/>
    </source>
</evidence>
<dbReference type="Pfam" id="PF00563">
    <property type="entry name" value="EAL"/>
    <property type="match status" value="1"/>
</dbReference>
<dbReference type="InterPro" id="IPR043128">
    <property type="entry name" value="Rev_trsase/Diguanyl_cyclase"/>
</dbReference>
<dbReference type="AlphaFoldDB" id="A0A7W9CFY4"/>